<keyword evidence="4" id="KW-0963">Cytoplasm</keyword>
<comment type="subcellular location">
    <subcellularLocation>
        <location evidence="1">Cytoplasm</location>
    </subcellularLocation>
</comment>
<comment type="caution">
    <text evidence="14">The sequence shown here is derived from an EMBL/GenBank/DDBJ whole genome shotgun (WGS) entry which is preliminary data.</text>
</comment>
<protein>
    <recommendedName>
        <fullName evidence="12">Manganese transport regulator</fullName>
    </recommendedName>
</protein>
<dbReference type="Pfam" id="PF02742">
    <property type="entry name" value="Fe_dep_repr_C"/>
    <property type="match status" value="1"/>
</dbReference>
<dbReference type="Proteomes" id="UP000642509">
    <property type="component" value="Unassembled WGS sequence"/>
</dbReference>
<dbReference type="PROSITE" id="PS50944">
    <property type="entry name" value="HTH_DTXR"/>
    <property type="match status" value="1"/>
</dbReference>
<evidence type="ECO:0000256" key="1">
    <source>
        <dbReference type="ARBA" id="ARBA00004496"/>
    </source>
</evidence>
<comment type="subunit">
    <text evidence="3">Homodimer.</text>
</comment>
<dbReference type="SMART" id="SM00529">
    <property type="entry name" value="HTH_DTXR"/>
    <property type="match status" value="1"/>
</dbReference>
<dbReference type="InterPro" id="IPR036421">
    <property type="entry name" value="Fe_dep_repressor_sf"/>
</dbReference>
<keyword evidence="7" id="KW-0805">Transcription regulation</keyword>
<dbReference type="Pfam" id="PF04023">
    <property type="entry name" value="FeoA"/>
    <property type="match status" value="1"/>
</dbReference>
<dbReference type="InterPro" id="IPR038157">
    <property type="entry name" value="FeoA_core_dom"/>
</dbReference>
<evidence type="ECO:0000256" key="4">
    <source>
        <dbReference type="ARBA" id="ARBA00022490"/>
    </source>
</evidence>
<evidence type="ECO:0000256" key="2">
    <source>
        <dbReference type="ARBA" id="ARBA00007871"/>
    </source>
</evidence>
<reference evidence="15" key="1">
    <citation type="journal article" date="2019" name="Int. J. Syst. Evol. Microbiol.">
        <title>The Global Catalogue of Microorganisms (GCM) 10K type strain sequencing project: providing services to taxonomists for standard genome sequencing and annotation.</title>
        <authorList>
            <consortium name="The Broad Institute Genomics Platform"/>
            <consortium name="The Broad Institute Genome Sequencing Center for Infectious Disease"/>
            <person name="Wu L."/>
            <person name="Ma J."/>
        </authorList>
    </citation>
    <scope>NUCLEOTIDE SEQUENCE [LARGE SCALE GENOMIC DNA]</scope>
    <source>
        <strain evidence="15">CGMCC 1.7064</strain>
    </source>
</reference>
<evidence type="ECO:0000313" key="14">
    <source>
        <dbReference type="EMBL" id="GGO49645.1"/>
    </source>
</evidence>
<keyword evidence="9" id="KW-0010">Activator</keyword>
<dbReference type="PANTHER" id="PTHR33238">
    <property type="entry name" value="IRON (METAL) DEPENDENT REPRESSOR, DTXR FAMILY"/>
    <property type="match status" value="1"/>
</dbReference>
<dbReference type="SUPFAM" id="SSF46785">
    <property type="entry name" value="Winged helix' DNA-binding domain"/>
    <property type="match status" value="1"/>
</dbReference>
<evidence type="ECO:0000259" key="13">
    <source>
        <dbReference type="PROSITE" id="PS50944"/>
    </source>
</evidence>
<dbReference type="RefSeq" id="WP_229672823.1">
    <property type="nucleotide sequence ID" value="NZ_BAAAOU010000012.1"/>
</dbReference>
<name>A0ABQ2MCX4_9MICC</name>
<keyword evidence="5" id="KW-0678">Repressor</keyword>
<accession>A0ABQ2MCX4</accession>
<proteinExistence type="inferred from homology"/>
<dbReference type="EMBL" id="BMLQ01000013">
    <property type="protein sequence ID" value="GGO49645.1"/>
    <property type="molecule type" value="Genomic_DNA"/>
</dbReference>
<dbReference type="InterPro" id="IPR022689">
    <property type="entry name" value="Iron_dep_repressor"/>
</dbReference>
<feature type="domain" description="HTH dtxR-type" evidence="13">
    <location>
        <begin position="22"/>
        <end position="84"/>
    </location>
</feature>
<sequence>MTTGKAETPGLGSVAGMDPSELTPVAQDYLKVIWSATEWGDPPITTTALASRLGTTAPNVADTVKRLAAQGLVEYRPYKPVNLTAAGRDYAVAMVRRHRLLETFLVTTLAYSWDQVHDEADRLEHAASQTLIERIDALLGHPDRDPHGDPIPTVEGHTHRPAHAIRLADAAPDIYRIARVSDADPARLNRFSGHGLRPGQTVRVGEREAGELTISLPGNDQAPLVLAPEETKAIWVSPAASAGLRGPASI</sequence>
<keyword evidence="6" id="KW-0408">Iron</keyword>
<evidence type="ECO:0000256" key="3">
    <source>
        <dbReference type="ARBA" id="ARBA00011738"/>
    </source>
</evidence>
<evidence type="ECO:0000256" key="8">
    <source>
        <dbReference type="ARBA" id="ARBA00023125"/>
    </source>
</evidence>
<dbReference type="Pfam" id="PF01325">
    <property type="entry name" value="Fe_dep_repress"/>
    <property type="match status" value="1"/>
</dbReference>
<evidence type="ECO:0000256" key="5">
    <source>
        <dbReference type="ARBA" id="ARBA00022491"/>
    </source>
</evidence>
<gene>
    <name evidence="14" type="ORF">GCM10010977_32020</name>
</gene>
<dbReference type="Gene3D" id="1.10.10.10">
    <property type="entry name" value="Winged helix-like DNA-binding domain superfamily/Winged helix DNA-binding domain"/>
    <property type="match status" value="1"/>
</dbReference>
<dbReference type="InterPro" id="IPR001367">
    <property type="entry name" value="Fe_dep_repressor"/>
</dbReference>
<dbReference type="Gene3D" id="1.10.60.10">
    <property type="entry name" value="Iron dependent repressor, metal binding and dimerisation domain"/>
    <property type="match status" value="1"/>
</dbReference>
<evidence type="ECO:0000256" key="9">
    <source>
        <dbReference type="ARBA" id="ARBA00023159"/>
    </source>
</evidence>
<dbReference type="InterPro" id="IPR050536">
    <property type="entry name" value="DtxR_MntR_Metal-Reg"/>
</dbReference>
<evidence type="ECO:0000256" key="7">
    <source>
        <dbReference type="ARBA" id="ARBA00023015"/>
    </source>
</evidence>
<dbReference type="InterPro" id="IPR036388">
    <property type="entry name" value="WH-like_DNA-bd_sf"/>
</dbReference>
<keyword evidence="15" id="KW-1185">Reference proteome</keyword>
<comment type="similarity">
    <text evidence="2">Belongs to the DtxR/MntR family.</text>
</comment>
<dbReference type="InterPro" id="IPR008988">
    <property type="entry name" value="Transcriptional_repressor_C"/>
</dbReference>
<keyword evidence="11" id="KW-0464">Manganese</keyword>
<evidence type="ECO:0000256" key="11">
    <source>
        <dbReference type="ARBA" id="ARBA00023211"/>
    </source>
</evidence>
<evidence type="ECO:0000256" key="6">
    <source>
        <dbReference type="ARBA" id="ARBA00023004"/>
    </source>
</evidence>
<dbReference type="PANTHER" id="PTHR33238:SF11">
    <property type="entry name" value="TRANSCRIPTIONAL REGULATOR MNTR"/>
    <property type="match status" value="1"/>
</dbReference>
<dbReference type="SUPFAM" id="SSF50037">
    <property type="entry name" value="C-terminal domain of transcriptional repressors"/>
    <property type="match status" value="1"/>
</dbReference>
<dbReference type="InterPro" id="IPR007167">
    <property type="entry name" value="Fe-transptr_FeoA-like"/>
</dbReference>
<dbReference type="InterPro" id="IPR036390">
    <property type="entry name" value="WH_DNA-bd_sf"/>
</dbReference>
<dbReference type="SUPFAM" id="SSF47979">
    <property type="entry name" value="Iron-dependent repressor protein, dimerization domain"/>
    <property type="match status" value="1"/>
</dbReference>
<organism evidence="14 15">
    <name type="scientific">Citricoccus zhacaiensis</name>
    <dbReference type="NCBI Taxonomy" id="489142"/>
    <lineage>
        <taxon>Bacteria</taxon>
        <taxon>Bacillati</taxon>
        <taxon>Actinomycetota</taxon>
        <taxon>Actinomycetes</taxon>
        <taxon>Micrococcales</taxon>
        <taxon>Micrococcaceae</taxon>
        <taxon>Citricoccus</taxon>
    </lineage>
</organism>
<evidence type="ECO:0000313" key="15">
    <source>
        <dbReference type="Proteomes" id="UP000642509"/>
    </source>
</evidence>
<keyword evidence="10" id="KW-0804">Transcription</keyword>
<dbReference type="Gene3D" id="2.30.30.90">
    <property type="match status" value="1"/>
</dbReference>
<dbReference type="InterPro" id="IPR022687">
    <property type="entry name" value="HTH_DTXR"/>
</dbReference>
<keyword evidence="8" id="KW-0238">DNA-binding</keyword>
<dbReference type="SMART" id="SM00899">
    <property type="entry name" value="FeoA"/>
    <property type="match status" value="1"/>
</dbReference>
<evidence type="ECO:0000256" key="12">
    <source>
        <dbReference type="ARBA" id="ARBA00032593"/>
    </source>
</evidence>
<evidence type="ECO:0000256" key="10">
    <source>
        <dbReference type="ARBA" id="ARBA00023163"/>
    </source>
</evidence>